<accession>A0ABS1RF64</accession>
<evidence type="ECO:0000313" key="2">
    <source>
        <dbReference type="Proteomes" id="UP000635853"/>
    </source>
</evidence>
<gene>
    <name evidence="1" type="ORF">JMJ92_09000</name>
</gene>
<dbReference type="RefSeq" id="WP_143540606.1">
    <property type="nucleotide sequence ID" value="NZ_JAESIL010000030.1"/>
</dbReference>
<evidence type="ECO:0000313" key="1">
    <source>
        <dbReference type="EMBL" id="MBL3578291.1"/>
    </source>
</evidence>
<dbReference type="EMBL" id="JAESIL010000030">
    <property type="protein sequence ID" value="MBL3578291.1"/>
    <property type="molecule type" value="Genomic_DNA"/>
</dbReference>
<proteinExistence type="predicted"/>
<name>A0ABS1RF64_9RHOB</name>
<dbReference type="Proteomes" id="UP000635853">
    <property type="component" value="Unassembled WGS sequence"/>
</dbReference>
<organism evidence="1 2">
    <name type="scientific">Rhodovulum visakhapatnamense</name>
    <dbReference type="NCBI Taxonomy" id="364297"/>
    <lineage>
        <taxon>Bacteria</taxon>
        <taxon>Pseudomonadati</taxon>
        <taxon>Pseudomonadota</taxon>
        <taxon>Alphaproteobacteria</taxon>
        <taxon>Rhodobacterales</taxon>
        <taxon>Paracoccaceae</taxon>
        <taxon>Rhodovulum</taxon>
    </lineage>
</organism>
<protein>
    <submittedName>
        <fullName evidence="1">Uncharacterized protein</fullName>
    </submittedName>
</protein>
<keyword evidence="2" id="KW-1185">Reference proteome</keyword>
<comment type="caution">
    <text evidence="1">The sequence shown here is derived from an EMBL/GenBank/DDBJ whole genome shotgun (WGS) entry which is preliminary data.</text>
</comment>
<reference evidence="2" key="1">
    <citation type="submission" date="2021-01" db="EMBL/GenBank/DDBJ databases">
        <title>Draft genomes of Rhodovulum sulfidophilum.</title>
        <authorList>
            <person name="Guzman M.S."/>
        </authorList>
    </citation>
    <scope>NUCLEOTIDE SEQUENCE [LARGE SCALE GENOMIC DNA]</scope>
    <source>
        <strain evidence="2">AB19</strain>
    </source>
</reference>
<sequence>MYHFALRSAQSFLVKRDRGRVNHVDRDQGLGYWFRMNRNAEDDLSVRRRLAAMEAERARLMADPEIAAAHLTCVAAHRARIADRMAAPEPAAFHAELTRERLRRLSRMLAHFGPSVFLAGPGAIPDSVLQTDPPADFFFTVPPDEARH</sequence>